<reference evidence="2 3" key="1">
    <citation type="journal article" date="2014" name="Genome Announc.">
        <title>Complete Genome Sequence of Hyphomicrobium nitrativorans Strain NL23, a Denitrifying Bacterium Isolated from Biofilm of a Methanol-Fed Denitrification System Treating Seawater at the Montreal Biodome.</title>
        <authorList>
            <person name="Martineau C."/>
            <person name="Villeneuve C."/>
            <person name="Mauffrey F."/>
            <person name="Villemur R."/>
        </authorList>
    </citation>
    <scope>NUCLEOTIDE SEQUENCE [LARGE SCALE GENOMIC DNA]</scope>
    <source>
        <strain evidence="2">NL23</strain>
    </source>
</reference>
<dbReference type="HOGENOM" id="CLU_1914208_0_0_5"/>
<accession>V5SHE3</accession>
<sequence length="132" mass="14271">MAGARNKRRDPSAQRVAQPPDPERRSQVIATRVSPLEQQAILSAAVAAQMSLSDFVRHAALGRTAVPPPRAETPMFRPTYLPLVREINAIGVNLNQLTRIANASGLIPPGLDQVLDEINDALDRMMDLEGGA</sequence>
<evidence type="ECO:0000313" key="2">
    <source>
        <dbReference type="EMBL" id="AHB49958.1"/>
    </source>
</evidence>
<keyword evidence="3" id="KW-1185">Reference proteome</keyword>
<feature type="region of interest" description="Disordered" evidence="1">
    <location>
        <begin position="1"/>
        <end position="26"/>
    </location>
</feature>
<dbReference type="KEGG" id="hni:W911_04700"/>
<proteinExistence type="predicted"/>
<dbReference type="OrthoDB" id="7961361at2"/>
<dbReference type="Proteomes" id="UP000018542">
    <property type="component" value="Chromosome"/>
</dbReference>
<evidence type="ECO:0000256" key="1">
    <source>
        <dbReference type="SAM" id="MobiDB-lite"/>
    </source>
</evidence>
<dbReference type="AlphaFoldDB" id="V5SHE3"/>
<dbReference type="InterPro" id="IPR053842">
    <property type="entry name" value="NikA-like"/>
</dbReference>
<name>V5SHE3_9HYPH</name>
<evidence type="ECO:0000313" key="3">
    <source>
        <dbReference type="Proteomes" id="UP000018542"/>
    </source>
</evidence>
<protein>
    <submittedName>
        <fullName evidence="2">Uncharacterized protein</fullName>
    </submittedName>
</protein>
<organism evidence="2 3">
    <name type="scientific">Hyphomicrobium nitrativorans NL23</name>
    <dbReference type="NCBI Taxonomy" id="1029756"/>
    <lineage>
        <taxon>Bacteria</taxon>
        <taxon>Pseudomonadati</taxon>
        <taxon>Pseudomonadota</taxon>
        <taxon>Alphaproteobacteria</taxon>
        <taxon>Hyphomicrobiales</taxon>
        <taxon>Hyphomicrobiaceae</taxon>
        <taxon>Hyphomicrobium</taxon>
    </lineage>
</organism>
<dbReference type="RefSeq" id="WP_023786347.1">
    <property type="nucleotide sequence ID" value="NC_022997.1"/>
</dbReference>
<dbReference type="Pfam" id="PF21983">
    <property type="entry name" value="NikA-like"/>
    <property type="match status" value="1"/>
</dbReference>
<dbReference type="PATRIC" id="fig|1029756.8.peg.986"/>
<dbReference type="EMBL" id="CP006912">
    <property type="protein sequence ID" value="AHB49958.1"/>
    <property type="molecule type" value="Genomic_DNA"/>
</dbReference>
<gene>
    <name evidence="2" type="ORF">W911_04700</name>
</gene>
<dbReference type="STRING" id="1029756.W911_04700"/>